<dbReference type="GO" id="GO:0004852">
    <property type="term" value="F:uroporphyrinogen-III synthase activity"/>
    <property type="evidence" value="ECO:0007669"/>
    <property type="project" value="UniProtKB-EC"/>
</dbReference>
<accession>A0ABT8DZZ8</accession>
<sequence>MPAADRLTLVLTRPRQQAGDWLARLAEQGVEALSLPLLEIDAGAAEAADAAWAALPDAALAMFVSPNAVEHFFARRPAGAAWPAQTLAACVGPGSARALEAAGVPAGQIVQPPADAASLDSEHLWPQLAGHDWRGRLALLLRGEGGRDWLAQRLREHGARTLYFSVYRRRAPRFDAAQRALLDAIVAAPDRHVWLFSSAEAVGHLPELAAQDWSAGRCICTHERIAEAARRLGFGHVVLARPEAAAIAAALEAMQGRTYNRPHRDR</sequence>
<dbReference type="Pfam" id="PF02602">
    <property type="entry name" value="HEM4"/>
    <property type="match status" value="1"/>
</dbReference>
<evidence type="ECO:0000256" key="7">
    <source>
        <dbReference type="ARBA" id="ARBA00040167"/>
    </source>
</evidence>
<dbReference type="CDD" id="cd06578">
    <property type="entry name" value="HemD"/>
    <property type="match status" value="1"/>
</dbReference>
<reference evidence="11 12" key="1">
    <citation type="submission" date="2023-06" db="EMBL/GenBank/DDBJ databases">
        <title>Pelomonas sp. PFR6 16S ribosomal RNA gene Genome sequencing and assembly.</title>
        <authorList>
            <person name="Woo H."/>
        </authorList>
    </citation>
    <scope>NUCLEOTIDE SEQUENCE [LARGE SCALE GENOMIC DNA]</scope>
    <source>
        <strain evidence="11 12">PFR6</strain>
    </source>
</reference>
<proteinExistence type="inferred from homology"/>
<evidence type="ECO:0000256" key="6">
    <source>
        <dbReference type="ARBA" id="ARBA00037589"/>
    </source>
</evidence>
<comment type="function">
    <text evidence="6 9">Catalyzes cyclization of the linear tetrapyrrole, hydroxymethylbilane, to the macrocyclic uroporphyrinogen III.</text>
</comment>
<gene>
    <name evidence="11" type="ORF">QWJ38_22840</name>
</gene>
<protein>
    <recommendedName>
        <fullName evidence="7 9">Uroporphyrinogen-III synthase</fullName>
        <ecNumber evidence="3 9">4.2.1.75</ecNumber>
    </recommendedName>
</protein>
<dbReference type="InterPro" id="IPR039793">
    <property type="entry name" value="UROS/Hem4"/>
</dbReference>
<name>A0ABT8DZZ8_9BURK</name>
<dbReference type="RefSeq" id="WP_290361443.1">
    <property type="nucleotide sequence ID" value="NZ_JAUHHC010000007.1"/>
</dbReference>
<evidence type="ECO:0000256" key="9">
    <source>
        <dbReference type="RuleBase" id="RU366031"/>
    </source>
</evidence>
<organism evidence="11 12">
    <name type="scientific">Roseateles violae</name>
    <dbReference type="NCBI Taxonomy" id="3058042"/>
    <lineage>
        <taxon>Bacteria</taxon>
        <taxon>Pseudomonadati</taxon>
        <taxon>Pseudomonadota</taxon>
        <taxon>Betaproteobacteria</taxon>
        <taxon>Burkholderiales</taxon>
        <taxon>Sphaerotilaceae</taxon>
        <taxon>Roseateles</taxon>
    </lineage>
</organism>
<evidence type="ECO:0000256" key="3">
    <source>
        <dbReference type="ARBA" id="ARBA00013109"/>
    </source>
</evidence>
<evidence type="ECO:0000256" key="5">
    <source>
        <dbReference type="ARBA" id="ARBA00023244"/>
    </source>
</evidence>
<evidence type="ECO:0000259" key="10">
    <source>
        <dbReference type="Pfam" id="PF02602"/>
    </source>
</evidence>
<keyword evidence="4 9" id="KW-0456">Lyase</keyword>
<comment type="similarity">
    <text evidence="2 9">Belongs to the uroporphyrinogen-III synthase family.</text>
</comment>
<comment type="caution">
    <text evidence="11">The sequence shown here is derived from an EMBL/GenBank/DDBJ whole genome shotgun (WGS) entry which is preliminary data.</text>
</comment>
<dbReference type="Gene3D" id="3.40.50.10090">
    <property type="match status" value="2"/>
</dbReference>
<dbReference type="SUPFAM" id="SSF69618">
    <property type="entry name" value="HemD-like"/>
    <property type="match status" value="1"/>
</dbReference>
<feature type="domain" description="Tetrapyrrole biosynthesis uroporphyrinogen III synthase" evidence="10">
    <location>
        <begin position="22"/>
        <end position="247"/>
    </location>
</feature>
<evidence type="ECO:0000256" key="8">
    <source>
        <dbReference type="ARBA" id="ARBA00048617"/>
    </source>
</evidence>
<dbReference type="PANTHER" id="PTHR38042:SF1">
    <property type="entry name" value="UROPORPHYRINOGEN-III SYNTHASE, CHLOROPLASTIC"/>
    <property type="match status" value="1"/>
</dbReference>
<dbReference type="EMBL" id="JAUHHC010000007">
    <property type="protein sequence ID" value="MDN3923135.1"/>
    <property type="molecule type" value="Genomic_DNA"/>
</dbReference>
<evidence type="ECO:0000313" key="12">
    <source>
        <dbReference type="Proteomes" id="UP001228044"/>
    </source>
</evidence>
<dbReference type="InterPro" id="IPR036108">
    <property type="entry name" value="4pyrrol_syn_uPrphyn_synt_sf"/>
</dbReference>
<evidence type="ECO:0000256" key="1">
    <source>
        <dbReference type="ARBA" id="ARBA00004772"/>
    </source>
</evidence>
<dbReference type="EC" id="4.2.1.75" evidence="3 9"/>
<evidence type="ECO:0000256" key="2">
    <source>
        <dbReference type="ARBA" id="ARBA00008133"/>
    </source>
</evidence>
<evidence type="ECO:0000256" key="4">
    <source>
        <dbReference type="ARBA" id="ARBA00023239"/>
    </source>
</evidence>
<comment type="catalytic activity">
    <reaction evidence="8 9">
        <text>hydroxymethylbilane = uroporphyrinogen III + H2O</text>
        <dbReference type="Rhea" id="RHEA:18965"/>
        <dbReference type="ChEBI" id="CHEBI:15377"/>
        <dbReference type="ChEBI" id="CHEBI:57308"/>
        <dbReference type="ChEBI" id="CHEBI:57845"/>
        <dbReference type="EC" id="4.2.1.75"/>
    </reaction>
</comment>
<keyword evidence="12" id="KW-1185">Reference proteome</keyword>
<evidence type="ECO:0000313" key="11">
    <source>
        <dbReference type="EMBL" id="MDN3923135.1"/>
    </source>
</evidence>
<dbReference type="PANTHER" id="PTHR38042">
    <property type="entry name" value="UROPORPHYRINOGEN-III SYNTHASE, CHLOROPLASTIC"/>
    <property type="match status" value="1"/>
</dbReference>
<dbReference type="Proteomes" id="UP001228044">
    <property type="component" value="Unassembled WGS sequence"/>
</dbReference>
<comment type="pathway">
    <text evidence="1 9">Porphyrin-containing compound metabolism; protoporphyrin-IX biosynthesis; coproporphyrinogen-III from 5-aminolevulinate: step 3/4.</text>
</comment>
<keyword evidence="5 9" id="KW-0627">Porphyrin biosynthesis</keyword>
<dbReference type="InterPro" id="IPR003754">
    <property type="entry name" value="4pyrrol_synth_uPrphyn_synth"/>
</dbReference>